<reference evidence="8" key="1">
    <citation type="submission" date="2023-09" db="EMBL/GenBank/DDBJ databases">
        <title>Genomes of two closely related lineages of the louse Polyplax serrata with different host specificities.</title>
        <authorList>
            <person name="Martinu J."/>
            <person name="Tarabai H."/>
            <person name="Stefka J."/>
            <person name="Hypsa V."/>
        </authorList>
    </citation>
    <scope>NUCLEOTIDE SEQUENCE [LARGE SCALE GENOMIC DNA]</scope>
    <source>
        <strain evidence="8">HR10_N</strain>
    </source>
</reference>
<dbReference type="RefSeq" id="WP_338521811.1">
    <property type="nucleotide sequence ID" value="NZ_CP135136.1"/>
</dbReference>
<sequence>MTIQDPISDMLTRIRNGQRSKCDKVVFYYSKLKEKIILVLKEEGFVVDYNICNLNNKIKLISVILKYYKGRPVIERIFRVSSPGLRIYKKMKDLYSVPGFGVLIMSTSMGVISSKKAKKYRIGGEIICGVS</sequence>
<dbReference type="Proteomes" id="UP001360424">
    <property type="component" value="Chromosome"/>
</dbReference>
<dbReference type="NCBIfam" id="NF001109">
    <property type="entry name" value="PRK00136.1"/>
    <property type="match status" value="1"/>
</dbReference>
<proteinExistence type="inferred from homology"/>
<keyword evidence="9" id="KW-1185">Reference proteome</keyword>
<dbReference type="Pfam" id="PF00410">
    <property type="entry name" value="Ribosomal_S8"/>
    <property type="match status" value="1"/>
</dbReference>
<evidence type="ECO:0000256" key="2">
    <source>
        <dbReference type="ARBA" id="ARBA00022980"/>
    </source>
</evidence>
<dbReference type="EMBL" id="CP135136">
    <property type="protein sequence ID" value="WWR12153.1"/>
    <property type="molecule type" value="Genomic_DNA"/>
</dbReference>
<keyword evidence="3 6" id="KW-0687">Ribonucleoprotein</keyword>
<comment type="function">
    <text evidence="6">One of the primary rRNA binding proteins, it binds directly to 16S rRNA central domain where it helps coordinate assembly of the platform of the 30S subunit.</text>
</comment>
<accession>A0ABZ2GXJ8</accession>
<dbReference type="InterPro" id="IPR000630">
    <property type="entry name" value="Ribosomal_uS8"/>
</dbReference>
<organism evidence="8 9">
    <name type="scientific">Candidatus Legionella polyplacis</name>
    <dbReference type="NCBI Taxonomy" id="2005262"/>
    <lineage>
        <taxon>Bacteria</taxon>
        <taxon>Pseudomonadati</taxon>
        <taxon>Pseudomonadota</taxon>
        <taxon>Gammaproteobacteria</taxon>
        <taxon>Legionellales</taxon>
        <taxon>Legionellaceae</taxon>
        <taxon>Legionella</taxon>
    </lineage>
</organism>
<dbReference type="SUPFAM" id="SSF56047">
    <property type="entry name" value="Ribosomal protein S8"/>
    <property type="match status" value="1"/>
</dbReference>
<gene>
    <name evidence="6 8" type="primary">rpsH</name>
    <name evidence="8" type="ORF">RQL38_00730</name>
</gene>
<evidence type="ECO:0000313" key="8">
    <source>
        <dbReference type="EMBL" id="WWR12153.1"/>
    </source>
</evidence>
<keyword evidence="6" id="KW-0699">rRNA-binding</keyword>
<keyword evidence="7" id="KW-0812">Transmembrane</keyword>
<name>A0ABZ2GXJ8_9GAMM</name>
<dbReference type="GO" id="GO:0005840">
    <property type="term" value="C:ribosome"/>
    <property type="evidence" value="ECO:0007669"/>
    <property type="project" value="UniProtKB-KW"/>
</dbReference>
<keyword evidence="6" id="KW-0694">RNA-binding</keyword>
<feature type="transmembrane region" description="Helical" evidence="7">
    <location>
        <begin position="94"/>
        <end position="112"/>
    </location>
</feature>
<dbReference type="Gene3D" id="3.30.1490.10">
    <property type="match status" value="1"/>
</dbReference>
<dbReference type="Gene3D" id="3.30.1370.30">
    <property type="match status" value="1"/>
</dbReference>
<evidence type="ECO:0000256" key="6">
    <source>
        <dbReference type="HAMAP-Rule" id="MF_01302"/>
    </source>
</evidence>
<dbReference type="InterPro" id="IPR035987">
    <property type="entry name" value="Ribosomal_uS8_sf"/>
</dbReference>
<keyword evidence="2 6" id="KW-0689">Ribosomal protein</keyword>
<comment type="subunit">
    <text evidence="5 6">Part of the 30S ribosomal subunit. Contacts proteins S5 and S12.</text>
</comment>
<evidence type="ECO:0000313" key="9">
    <source>
        <dbReference type="Proteomes" id="UP001360424"/>
    </source>
</evidence>
<evidence type="ECO:0000256" key="3">
    <source>
        <dbReference type="ARBA" id="ARBA00023274"/>
    </source>
</evidence>
<keyword evidence="7" id="KW-0472">Membrane</keyword>
<protein>
    <recommendedName>
        <fullName evidence="4 6">Small ribosomal subunit protein uS8</fullName>
    </recommendedName>
</protein>
<keyword evidence="7" id="KW-1133">Transmembrane helix</keyword>
<evidence type="ECO:0000256" key="7">
    <source>
        <dbReference type="SAM" id="Phobius"/>
    </source>
</evidence>
<evidence type="ECO:0000256" key="5">
    <source>
        <dbReference type="ARBA" id="ARBA00046740"/>
    </source>
</evidence>
<evidence type="ECO:0000256" key="1">
    <source>
        <dbReference type="ARBA" id="ARBA00006471"/>
    </source>
</evidence>
<dbReference type="HAMAP" id="MF_01302_B">
    <property type="entry name" value="Ribosomal_uS8_B"/>
    <property type="match status" value="1"/>
</dbReference>
<comment type="similarity">
    <text evidence="1 6">Belongs to the universal ribosomal protein uS8 family.</text>
</comment>
<evidence type="ECO:0000256" key="4">
    <source>
        <dbReference type="ARBA" id="ARBA00035258"/>
    </source>
</evidence>
<dbReference type="PANTHER" id="PTHR11758">
    <property type="entry name" value="40S RIBOSOMAL PROTEIN S15A"/>
    <property type="match status" value="1"/>
</dbReference>